<name>A0A1X0NQ26_9TRYP</name>
<feature type="compositionally biased region" description="Basic and acidic residues" evidence="1">
    <location>
        <begin position="66"/>
        <end position="76"/>
    </location>
</feature>
<organism evidence="2 3">
    <name type="scientific">Trypanosoma theileri</name>
    <dbReference type="NCBI Taxonomy" id="67003"/>
    <lineage>
        <taxon>Eukaryota</taxon>
        <taxon>Discoba</taxon>
        <taxon>Euglenozoa</taxon>
        <taxon>Kinetoplastea</taxon>
        <taxon>Metakinetoplastina</taxon>
        <taxon>Trypanosomatida</taxon>
        <taxon>Trypanosomatidae</taxon>
        <taxon>Trypanosoma</taxon>
    </lineage>
</organism>
<accession>A0A1X0NQ26</accession>
<evidence type="ECO:0000313" key="3">
    <source>
        <dbReference type="Proteomes" id="UP000192257"/>
    </source>
</evidence>
<protein>
    <submittedName>
        <fullName evidence="2">Uncharacterized protein</fullName>
    </submittedName>
</protein>
<dbReference type="RefSeq" id="XP_028880881.1">
    <property type="nucleotide sequence ID" value="XM_029027702.1"/>
</dbReference>
<dbReference type="EMBL" id="NBCO01000025">
    <property type="protein sequence ID" value="ORC86815.1"/>
    <property type="molecule type" value="Genomic_DNA"/>
</dbReference>
<dbReference type="Proteomes" id="UP000192257">
    <property type="component" value="Unassembled WGS sequence"/>
</dbReference>
<reference evidence="2 3" key="1">
    <citation type="submission" date="2017-03" db="EMBL/GenBank/DDBJ databases">
        <title>An alternative strategy for trypanosome survival in the mammalian bloodstream revealed through genome and transcriptome analysis of the ubiquitous bovine parasite Trypanosoma (Megatrypanum) theileri.</title>
        <authorList>
            <person name="Kelly S."/>
            <person name="Ivens A."/>
            <person name="Mott A."/>
            <person name="O'Neill E."/>
            <person name="Emms D."/>
            <person name="Macleod O."/>
            <person name="Voorheis P."/>
            <person name="Matthews J."/>
            <person name="Matthews K."/>
            <person name="Carrington M."/>
        </authorList>
    </citation>
    <scope>NUCLEOTIDE SEQUENCE [LARGE SCALE GENOMIC DNA]</scope>
    <source>
        <strain evidence="2">Edinburgh</strain>
    </source>
</reference>
<sequence length="119" mass="12712">MASIVNSAVLQYLKEHHPTVAAVFQKEGKVVTRQHPPRGITLESLIALEQTGKKHAASRLSPGGEEPVKKQSKTESRAPLPDSSSDDDDDDEPVKKPVAKKASPAMKPAAKKAPLPDSS</sequence>
<gene>
    <name evidence="2" type="ORF">TM35_000251110</name>
</gene>
<dbReference type="OrthoDB" id="10532827at2759"/>
<comment type="caution">
    <text evidence="2">The sequence shown here is derived from an EMBL/GenBank/DDBJ whole genome shotgun (WGS) entry which is preliminary data.</text>
</comment>
<keyword evidence="3" id="KW-1185">Reference proteome</keyword>
<feature type="compositionally biased region" description="Low complexity" evidence="1">
    <location>
        <begin position="100"/>
        <end position="119"/>
    </location>
</feature>
<dbReference type="GeneID" id="39987482"/>
<proteinExistence type="predicted"/>
<evidence type="ECO:0000256" key="1">
    <source>
        <dbReference type="SAM" id="MobiDB-lite"/>
    </source>
</evidence>
<evidence type="ECO:0000313" key="2">
    <source>
        <dbReference type="EMBL" id="ORC86815.1"/>
    </source>
</evidence>
<feature type="region of interest" description="Disordered" evidence="1">
    <location>
        <begin position="51"/>
        <end position="119"/>
    </location>
</feature>
<feature type="non-terminal residue" evidence="2">
    <location>
        <position position="119"/>
    </location>
</feature>
<dbReference type="VEuPathDB" id="TriTrypDB:TM35_000251110"/>
<dbReference type="AlphaFoldDB" id="A0A1X0NQ26"/>
<dbReference type="STRING" id="67003.A0A1X0NQ26"/>